<evidence type="ECO:0000313" key="2">
    <source>
        <dbReference type="Proteomes" id="UP000001307"/>
    </source>
</evidence>
<accession>E4XW74</accession>
<sequence>MCLTRISVTFSENLRIFILFLRRCWIASLISKIFSVKLKQSNSRLAHECLLNVSVSSDEDEDSCHEDDTPNNQVIRHNVSSVSANSDIRHRYARLVVENFPELYSNLRGTNLEAVQFTDPSQFVNEPLTDAQRQVSNCGNLHFITNVQSLVLRGILNPAVHSLQFKDRFTMNKLPGRMTVKANCLAKLPEYVTVELVKGPLPQVECPSGPTPAVSLGYFPHAFVTSKYVPTVFTSKESPLTNVPVYSLAPVTYYSLLKRAGRSEKLRFVTDSFYEITARCCRPQEDSGSYYSRDDRLANVNRDIFKLNSLYYDSPCFGFASPFPTQSNRVFDPQFDYAGATHMVISNTEMLEPTAMRKDAIRPAIAAMADVDAHGLTPLETLSLLRVALYRQYLKMECYEKNGIEYLRSKRTGYPFFQLCLSPGKIEPLTDDEVAEKKENGFTRSWRLKKAGRLAVCLLSGCGERKPFSRGTAEMYEENEEYMRRSAEQCYRLKYNEDKGCKEWDPRSPRESRECLWHLITPSDNSAPYWERRIVLVKIEELAAVYRGRYEQRCKLSGERCFSLFARTRFSNAV</sequence>
<dbReference type="EMBL" id="FN653236">
    <property type="protein sequence ID" value="CBY13929.1"/>
    <property type="molecule type" value="Genomic_DNA"/>
</dbReference>
<protein>
    <submittedName>
        <fullName evidence="1">Uncharacterized protein</fullName>
    </submittedName>
</protein>
<reference evidence="1" key="1">
    <citation type="journal article" date="2010" name="Science">
        <title>Plasticity of animal genome architecture unmasked by rapid evolution of a pelagic tunicate.</title>
        <authorList>
            <person name="Denoeud F."/>
            <person name="Henriet S."/>
            <person name="Mungpakdee S."/>
            <person name="Aury J.M."/>
            <person name="Da Silva C."/>
            <person name="Brinkmann H."/>
            <person name="Mikhaleva J."/>
            <person name="Olsen L.C."/>
            <person name="Jubin C."/>
            <person name="Canestro C."/>
            <person name="Bouquet J.M."/>
            <person name="Danks G."/>
            <person name="Poulain J."/>
            <person name="Campsteijn C."/>
            <person name="Adamski M."/>
            <person name="Cross I."/>
            <person name="Yadetie F."/>
            <person name="Muffato M."/>
            <person name="Louis A."/>
            <person name="Butcher S."/>
            <person name="Tsagkogeorga G."/>
            <person name="Konrad A."/>
            <person name="Singh S."/>
            <person name="Jensen M.F."/>
            <person name="Cong E.H."/>
            <person name="Eikeseth-Otteraa H."/>
            <person name="Noel B."/>
            <person name="Anthouard V."/>
            <person name="Porcel B.M."/>
            <person name="Kachouri-Lafond R."/>
            <person name="Nishino A."/>
            <person name="Ugolini M."/>
            <person name="Chourrout P."/>
            <person name="Nishida H."/>
            <person name="Aasland R."/>
            <person name="Huzurbazar S."/>
            <person name="Westhof E."/>
            <person name="Delsuc F."/>
            <person name="Lehrach H."/>
            <person name="Reinhardt R."/>
            <person name="Weissenbach J."/>
            <person name="Roy S.W."/>
            <person name="Artiguenave F."/>
            <person name="Postlethwait J.H."/>
            <person name="Manak J.R."/>
            <person name="Thompson E.M."/>
            <person name="Jaillon O."/>
            <person name="Du Pasquier L."/>
            <person name="Boudinot P."/>
            <person name="Liberles D.A."/>
            <person name="Volff J.N."/>
            <person name="Philippe H."/>
            <person name="Lenhard B."/>
            <person name="Roest Crollius H."/>
            <person name="Wincker P."/>
            <person name="Chourrout D."/>
        </authorList>
    </citation>
    <scope>NUCLEOTIDE SEQUENCE [LARGE SCALE GENOMIC DNA]</scope>
</reference>
<dbReference type="Proteomes" id="UP000001307">
    <property type="component" value="Unassembled WGS sequence"/>
</dbReference>
<proteinExistence type="predicted"/>
<dbReference type="AlphaFoldDB" id="E4XW74"/>
<name>E4XW74_OIKDI</name>
<gene>
    <name evidence="1" type="ORF">GSOID_T00006890001</name>
</gene>
<evidence type="ECO:0000313" key="1">
    <source>
        <dbReference type="EMBL" id="CBY13929.1"/>
    </source>
</evidence>
<keyword evidence="2" id="KW-1185">Reference proteome</keyword>
<organism evidence="1">
    <name type="scientific">Oikopleura dioica</name>
    <name type="common">Tunicate</name>
    <dbReference type="NCBI Taxonomy" id="34765"/>
    <lineage>
        <taxon>Eukaryota</taxon>
        <taxon>Metazoa</taxon>
        <taxon>Chordata</taxon>
        <taxon>Tunicata</taxon>
        <taxon>Appendicularia</taxon>
        <taxon>Copelata</taxon>
        <taxon>Oikopleuridae</taxon>
        <taxon>Oikopleura</taxon>
    </lineage>
</organism>
<dbReference type="InParanoid" id="E4XW74"/>